<comment type="caution">
    <text evidence="1">The sequence shown here is derived from an EMBL/GenBank/DDBJ whole genome shotgun (WGS) entry which is preliminary data.</text>
</comment>
<name>A0ABQ5KL79_9EUKA</name>
<protein>
    <submittedName>
        <fullName evidence="1">Uncharacterized protein</fullName>
    </submittedName>
</protein>
<evidence type="ECO:0000313" key="1">
    <source>
        <dbReference type="EMBL" id="GKT32229.1"/>
    </source>
</evidence>
<dbReference type="Proteomes" id="UP001057375">
    <property type="component" value="Unassembled WGS sequence"/>
</dbReference>
<accession>A0ABQ5KL79</accession>
<organism evidence="1 2">
    <name type="scientific">Aduncisulcus paluster</name>
    <dbReference type="NCBI Taxonomy" id="2918883"/>
    <lineage>
        <taxon>Eukaryota</taxon>
        <taxon>Metamonada</taxon>
        <taxon>Carpediemonas-like organisms</taxon>
        <taxon>Aduncisulcus</taxon>
    </lineage>
</organism>
<reference evidence="1" key="1">
    <citation type="submission" date="2022-03" db="EMBL/GenBank/DDBJ databases">
        <title>Draft genome sequence of Aduncisulcus paluster, a free-living microaerophilic Fornicata.</title>
        <authorList>
            <person name="Yuyama I."/>
            <person name="Kume K."/>
            <person name="Tamura T."/>
            <person name="Inagaki Y."/>
            <person name="Hashimoto T."/>
        </authorList>
    </citation>
    <scope>NUCLEOTIDE SEQUENCE</scope>
    <source>
        <strain evidence="1">NY0171</strain>
    </source>
</reference>
<gene>
    <name evidence="1" type="ORF">ADUPG1_006425</name>
</gene>
<evidence type="ECO:0000313" key="2">
    <source>
        <dbReference type="Proteomes" id="UP001057375"/>
    </source>
</evidence>
<sequence>MGLGCCSSQKVESVKPIFKVEGDESVIPIARTDSSVVLPDVSNVTGEDTSESKESDKFDQSLHAQRMIRGGYGVSFSHLFFPFTSSNLKGAYICINKWYGPQFLVFSFTLSSGEQRIKKYKFKKFKCNAQWLFLPIDLHEVTVVEIEGTGMWNDKKCGKTYIDSLVFISEDSPSSPKSEIQESEESEK</sequence>
<dbReference type="EMBL" id="BQXS01009957">
    <property type="protein sequence ID" value="GKT32229.1"/>
    <property type="molecule type" value="Genomic_DNA"/>
</dbReference>
<proteinExistence type="predicted"/>
<keyword evidence="2" id="KW-1185">Reference proteome</keyword>